<organism evidence="8 9">
    <name type="scientific">Ruania alba</name>
    <dbReference type="NCBI Taxonomy" id="648782"/>
    <lineage>
        <taxon>Bacteria</taxon>
        <taxon>Bacillati</taxon>
        <taxon>Actinomycetota</taxon>
        <taxon>Actinomycetes</taxon>
        <taxon>Micrococcales</taxon>
        <taxon>Ruaniaceae</taxon>
        <taxon>Ruania</taxon>
    </lineage>
</organism>
<reference evidence="9" key="1">
    <citation type="submission" date="2016-10" db="EMBL/GenBank/DDBJ databases">
        <authorList>
            <person name="Varghese N."/>
            <person name="Submissions S."/>
        </authorList>
    </citation>
    <scope>NUCLEOTIDE SEQUENCE [LARGE SCALE GENOMIC DNA]</scope>
    <source>
        <strain evidence="9">DSM 21368</strain>
    </source>
</reference>
<name>A0A1H5MWZ0_9MICO</name>
<dbReference type="Pfam" id="PF02361">
    <property type="entry name" value="CbiQ"/>
    <property type="match status" value="1"/>
</dbReference>
<keyword evidence="9" id="KW-1185">Reference proteome</keyword>
<dbReference type="GO" id="GO:0005886">
    <property type="term" value="C:plasma membrane"/>
    <property type="evidence" value="ECO:0007669"/>
    <property type="project" value="UniProtKB-ARBA"/>
</dbReference>
<dbReference type="CDD" id="cd16914">
    <property type="entry name" value="EcfT"/>
    <property type="match status" value="1"/>
</dbReference>
<feature type="transmembrane region" description="Helical" evidence="7">
    <location>
        <begin position="107"/>
        <end position="128"/>
    </location>
</feature>
<dbReference type="RefSeq" id="WP_089774541.1">
    <property type="nucleotide sequence ID" value="NZ_FNTX01000002.1"/>
</dbReference>
<keyword evidence="5 7" id="KW-0472">Membrane</keyword>
<dbReference type="AlphaFoldDB" id="A0A1H5MWZ0"/>
<keyword evidence="3 7" id="KW-0812">Transmembrane</keyword>
<feature type="transmembrane region" description="Helical" evidence="7">
    <location>
        <begin position="21"/>
        <end position="39"/>
    </location>
</feature>
<evidence type="ECO:0000313" key="8">
    <source>
        <dbReference type="EMBL" id="SEE93875.1"/>
    </source>
</evidence>
<feature type="region of interest" description="Disordered" evidence="6">
    <location>
        <begin position="177"/>
        <end position="198"/>
    </location>
</feature>
<evidence type="ECO:0000256" key="2">
    <source>
        <dbReference type="ARBA" id="ARBA00022475"/>
    </source>
</evidence>
<feature type="compositionally biased region" description="Basic and acidic residues" evidence="6">
    <location>
        <begin position="177"/>
        <end position="188"/>
    </location>
</feature>
<evidence type="ECO:0000256" key="4">
    <source>
        <dbReference type="ARBA" id="ARBA00022989"/>
    </source>
</evidence>
<keyword evidence="4 7" id="KW-1133">Transmembrane helix</keyword>
<feature type="transmembrane region" description="Helical" evidence="7">
    <location>
        <begin position="248"/>
        <end position="270"/>
    </location>
</feature>
<keyword evidence="2" id="KW-1003">Cell membrane</keyword>
<proteinExistence type="predicted"/>
<evidence type="ECO:0000256" key="6">
    <source>
        <dbReference type="SAM" id="MobiDB-lite"/>
    </source>
</evidence>
<dbReference type="PANTHER" id="PTHR34857:SF2">
    <property type="entry name" value="SLL0384 PROTEIN"/>
    <property type="match status" value="1"/>
</dbReference>
<gene>
    <name evidence="8" type="ORF">SAMN04488554_3721</name>
</gene>
<evidence type="ECO:0000256" key="5">
    <source>
        <dbReference type="ARBA" id="ARBA00023136"/>
    </source>
</evidence>
<sequence>MNAPAFGRPLPVDSLLHRRDPTIKLAVVLVVCLAITAVVDPITPTALYLLTWPAALLAGRIPVVTLLRAHIPFVAFAFSLLLVNATTRDGAPIARVLALDITSEGLTIGAGLAMRTLLIGIVSVTFVLTTDGARLMTSLHQHVRLSGRFAYAVLAGYRLLEQLPETWQTIRAAQAVRDPRRRERTGRDHRGRTVGPSTRPRALAHAAFTLLVTSLRRGERMSIALETRGLGAGRRTIAAPSDLRPADAVLAVVALGALALVLGVSAHLGVLRGLGELGVFG</sequence>
<dbReference type="InterPro" id="IPR003339">
    <property type="entry name" value="ABC/ECF_trnsptr_transmembrane"/>
</dbReference>
<dbReference type="Proteomes" id="UP000199220">
    <property type="component" value="Unassembled WGS sequence"/>
</dbReference>
<dbReference type="InterPro" id="IPR051611">
    <property type="entry name" value="ECF_transporter_component"/>
</dbReference>
<dbReference type="STRING" id="648782.SAMN04488554_3721"/>
<dbReference type="EMBL" id="FNTX01000002">
    <property type="protein sequence ID" value="SEE93875.1"/>
    <property type="molecule type" value="Genomic_DNA"/>
</dbReference>
<evidence type="ECO:0000313" key="9">
    <source>
        <dbReference type="Proteomes" id="UP000199220"/>
    </source>
</evidence>
<feature type="transmembrane region" description="Helical" evidence="7">
    <location>
        <begin position="70"/>
        <end position="87"/>
    </location>
</feature>
<evidence type="ECO:0000256" key="3">
    <source>
        <dbReference type="ARBA" id="ARBA00022692"/>
    </source>
</evidence>
<protein>
    <submittedName>
        <fullName evidence="8">Energy-coupling factor transport system permease protein</fullName>
    </submittedName>
</protein>
<dbReference type="PANTHER" id="PTHR34857">
    <property type="entry name" value="SLL0384 PROTEIN"/>
    <property type="match status" value="1"/>
</dbReference>
<comment type="subcellular location">
    <subcellularLocation>
        <location evidence="1">Membrane</location>
        <topology evidence="1">Multi-pass membrane protein</topology>
    </subcellularLocation>
</comment>
<evidence type="ECO:0000256" key="1">
    <source>
        <dbReference type="ARBA" id="ARBA00004141"/>
    </source>
</evidence>
<dbReference type="OrthoDB" id="6400at2"/>
<evidence type="ECO:0000256" key="7">
    <source>
        <dbReference type="SAM" id="Phobius"/>
    </source>
</evidence>
<accession>A0A1H5MWZ0</accession>